<dbReference type="InterPro" id="IPR051808">
    <property type="entry name" value="Type_IV_pilus_biogenesis"/>
</dbReference>
<evidence type="ECO:0000259" key="9">
    <source>
        <dbReference type="SMART" id="SM00965"/>
    </source>
</evidence>
<dbReference type="AlphaFoldDB" id="T1BIG3"/>
<gene>
    <name evidence="10" type="ORF">B1B_09939</name>
</gene>
<evidence type="ECO:0000256" key="2">
    <source>
        <dbReference type="ARBA" id="ARBA00006304"/>
    </source>
</evidence>
<feature type="region of interest" description="Disordered" evidence="8">
    <location>
        <begin position="124"/>
        <end position="144"/>
    </location>
</feature>
<comment type="subcellular location">
    <subcellularLocation>
        <location evidence="1">Cell outer membrane</location>
    </subcellularLocation>
</comment>
<feature type="compositionally biased region" description="Low complexity" evidence="8">
    <location>
        <begin position="128"/>
        <end position="137"/>
    </location>
</feature>
<dbReference type="Gene3D" id="3.30.1370.120">
    <property type="match status" value="1"/>
</dbReference>
<proteinExistence type="inferred from homology"/>
<reference evidence="10" key="1">
    <citation type="submission" date="2013-08" db="EMBL/GenBank/DDBJ databases">
        <authorList>
            <person name="Mendez C."/>
            <person name="Richter M."/>
            <person name="Ferrer M."/>
            <person name="Sanchez J."/>
        </authorList>
    </citation>
    <scope>NUCLEOTIDE SEQUENCE</scope>
</reference>
<evidence type="ECO:0000256" key="6">
    <source>
        <dbReference type="ARBA" id="ARBA00023136"/>
    </source>
</evidence>
<dbReference type="Gene3D" id="2.60.40.3470">
    <property type="match status" value="1"/>
</dbReference>
<evidence type="ECO:0000256" key="5">
    <source>
        <dbReference type="ARBA" id="ARBA00022927"/>
    </source>
</evidence>
<evidence type="ECO:0000256" key="1">
    <source>
        <dbReference type="ARBA" id="ARBA00004442"/>
    </source>
</evidence>
<dbReference type="Gene3D" id="3.30.1370.130">
    <property type="match status" value="1"/>
</dbReference>
<dbReference type="NCBIfam" id="TIGR02515">
    <property type="entry name" value="IV_pilus_PilQ"/>
    <property type="match status" value="1"/>
</dbReference>
<dbReference type="PANTHER" id="PTHR30604">
    <property type="entry name" value="PROTEIN TRANSPORT PROTEIN HOFQ"/>
    <property type="match status" value="1"/>
</dbReference>
<dbReference type="PROSITE" id="PS00875">
    <property type="entry name" value="T2SP_D"/>
    <property type="match status" value="1"/>
</dbReference>
<keyword evidence="3" id="KW-0813">Transport</keyword>
<dbReference type="InterPro" id="IPR011662">
    <property type="entry name" value="Secretin/TonB_short_N"/>
</dbReference>
<keyword evidence="7" id="KW-0998">Cell outer membrane</keyword>
<organism evidence="10">
    <name type="scientific">mine drainage metagenome</name>
    <dbReference type="NCBI Taxonomy" id="410659"/>
    <lineage>
        <taxon>unclassified sequences</taxon>
        <taxon>metagenomes</taxon>
        <taxon>ecological metagenomes</taxon>
    </lineage>
</organism>
<dbReference type="PRINTS" id="PR00811">
    <property type="entry name" value="BCTERIALGSPD"/>
</dbReference>
<dbReference type="Pfam" id="PF03958">
    <property type="entry name" value="Secretin_N"/>
    <property type="match status" value="1"/>
</dbReference>
<dbReference type="InterPro" id="IPR005644">
    <property type="entry name" value="NolW-like"/>
</dbReference>
<dbReference type="InterPro" id="IPR038591">
    <property type="entry name" value="NolW-like_sf"/>
</dbReference>
<keyword evidence="5" id="KW-0653">Protein transport</keyword>
<evidence type="ECO:0000313" key="10">
    <source>
        <dbReference type="EMBL" id="EQD53920.1"/>
    </source>
</evidence>
<dbReference type="InterPro" id="IPR004846">
    <property type="entry name" value="T2SS/T3SS_dom"/>
</dbReference>
<dbReference type="InterPro" id="IPR001775">
    <property type="entry name" value="GspD/PilQ"/>
</dbReference>
<sequence>MMLAGLVLAATAGANSLKSITATGLPGNRVQLELHLTGPAPQTLTFSVNSPPYISIDLLHTKLKINHERQTVGIGAVRNISLAQAQGRTRVVLALKSVQPYQVLHKGHALFIIVGQSSSARQTFGPVSQTTASTAPTPAQPPTPAITDIRFSRSTDGAGQVKVDLNSKSIVGSVHQVGDRVTVTFPGTHLPGRLEKRYIVTEFATPITEFTAQQIGHMTRLTIDGHGNFAQLAFQSNHLFSVELRPLSPLQQRLQARTMFVGAPLTLNFQSIPVRAVLQILADFSGLNMVVANDVHGHITLRLHDVPWDQALHIILETEGLGMRKQGNVVMIAPIAQLASQEQQEAASIKQMQILAPLHTDYIVINYAQAGALASLIQQQKQLLGTRGSVTVDPRTNTLIIRDTNAHLEEVRRLVHTLDIPVRQVLISSRIVVATNRFSRNLGTQLGLVGVRQTGNDSLISVTGDAQGNNTIQQSALTNYNTTGQFQPVTFPALADQLAINNPATTPVGTLAVGILNSNYLINLELSALQSEGLGEVVSSPRVITADEQKATIEQGVEIPYQEAASSGATAIAFKKAVLRLEVTPQITPDHRIIMQLEVRNDTVGQEVPTGTGGFVPAIDTRSVKTQVLVNNGDTVVLGGIYETNRTRTISKVPLLGDIPLIGWLFRNSAITNNKDQLIVFVTPKILNQALTH</sequence>
<reference evidence="10" key="2">
    <citation type="journal article" date="2014" name="ISME J.">
        <title>Microbial stratification in low pH oxic and suboxic macroscopic growths along an acid mine drainage.</title>
        <authorList>
            <person name="Mendez-Garcia C."/>
            <person name="Mesa V."/>
            <person name="Sprenger R.R."/>
            <person name="Richter M."/>
            <person name="Diez M.S."/>
            <person name="Solano J."/>
            <person name="Bargiela R."/>
            <person name="Golyshina O.V."/>
            <person name="Manteca A."/>
            <person name="Ramos J.L."/>
            <person name="Gallego J.R."/>
            <person name="Llorente I."/>
            <person name="Martins Dos Santos V.A."/>
            <person name="Jensen O.N."/>
            <person name="Pelaez A.I."/>
            <person name="Sanchez J."/>
            <person name="Ferrer M."/>
        </authorList>
    </citation>
    <scope>NUCLEOTIDE SEQUENCE</scope>
</reference>
<comment type="caution">
    <text evidence="10">The sequence shown here is derived from an EMBL/GenBank/DDBJ whole genome shotgun (WGS) entry which is preliminary data.</text>
</comment>
<evidence type="ECO:0000256" key="7">
    <source>
        <dbReference type="ARBA" id="ARBA00023237"/>
    </source>
</evidence>
<evidence type="ECO:0000256" key="4">
    <source>
        <dbReference type="ARBA" id="ARBA00022729"/>
    </source>
</evidence>
<dbReference type="InterPro" id="IPR013355">
    <property type="entry name" value="Pilus_4_PilQ"/>
</dbReference>
<comment type="similarity">
    <text evidence="2">Belongs to the bacterial secretin family. PilQ subfamily.</text>
</comment>
<dbReference type="Gene3D" id="2.60.40.3500">
    <property type="match status" value="1"/>
</dbReference>
<dbReference type="EMBL" id="AUZY01006569">
    <property type="protein sequence ID" value="EQD53920.1"/>
    <property type="molecule type" value="Genomic_DNA"/>
</dbReference>
<dbReference type="InterPro" id="IPR021731">
    <property type="entry name" value="AMIN_dom"/>
</dbReference>
<dbReference type="Pfam" id="PF11741">
    <property type="entry name" value="AMIN"/>
    <property type="match status" value="2"/>
</dbReference>
<name>T1BIG3_9ZZZZ</name>
<keyword evidence="4" id="KW-0732">Signal</keyword>
<dbReference type="GO" id="GO:0009279">
    <property type="term" value="C:cell outer membrane"/>
    <property type="evidence" value="ECO:0007669"/>
    <property type="project" value="UniProtKB-SubCell"/>
</dbReference>
<accession>T1BIG3</accession>
<dbReference type="Pfam" id="PF00263">
    <property type="entry name" value="Secretin"/>
    <property type="match status" value="1"/>
</dbReference>
<dbReference type="GO" id="GO:0009306">
    <property type="term" value="P:protein secretion"/>
    <property type="evidence" value="ECO:0007669"/>
    <property type="project" value="InterPro"/>
</dbReference>
<feature type="domain" description="Secretin/TonB short N-terminal" evidence="9">
    <location>
        <begin position="287"/>
        <end position="335"/>
    </location>
</feature>
<dbReference type="PANTHER" id="PTHR30604:SF1">
    <property type="entry name" value="DNA UTILIZATION PROTEIN HOFQ"/>
    <property type="match status" value="1"/>
</dbReference>
<evidence type="ECO:0000256" key="3">
    <source>
        <dbReference type="ARBA" id="ARBA00022448"/>
    </source>
</evidence>
<dbReference type="InterPro" id="IPR004845">
    <property type="entry name" value="T2SS_GspD_CS"/>
</dbReference>
<protein>
    <submittedName>
        <fullName evidence="10">Type IV pilus biogenesis protein PilQ</fullName>
    </submittedName>
</protein>
<keyword evidence="6" id="KW-0472">Membrane</keyword>
<dbReference type="SMART" id="SM00965">
    <property type="entry name" value="STN"/>
    <property type="match status" value="1"/>
</dbReference>
<evidence type="ECO:0000256" key="8">
    <source>
        <dbReference type="SAM" id="MobiDB-lite"/>
    </source>
</evidence>